<evidence type="ECO:0000256" key="2">
    <source>
        <dbReference type="ARBA" id="ARBA00012573"/>
    </source>
</evidence>
<dbReference type="EMBL" id="CP042186">
    <property type="protein sequence ID" value="QDS69056.1"/>
    <property type="molecule type" value="Genomic_DNA"/>
</dbReference>
<dbReference type="FunFam" id="3.40.1350.10:FF:000007">
    <property type="entry name" value="tRNA-splicing endonuclease subunit Sen2"/>
    <property type="match status" value="1"/>
</dbReference>
<dbReference type="GO" id="GO:0000379">
    <property type="term" value="P:tRNA-type intron splice site recognition and cleavage"/>
    <property type="evidence" value="ECO:0007669"/>
    <property type="project" value="TreeGrafter"/>
</dbReference>
<feature type="region of interest" description="Disordered" evidence="4">
    <location>
        <begin position="186"/>
        <end position="214"/>
    </location>
</feature>
<dbReference type="GO" id="GO:0005737">
    <property type="term" value="C:cytoplasm"/>
    <property type="evidence" value="ECO:0007669"/>
    <property type="project" value="TreeGrafter"/>
</dbReference>
<dbReference type="Pfam" id="PF02778">
    <property type="entry name" value="tRNA_int_endo_N"/>
    <property type="match status" value="1"/>
</dbReference>
<dbReference type="InterPro" id="IPR006677">
    <property type="entry name" value="tRNA_intron_Endonuc_cat-like"/>
</dbReference>
<proteinExistence type="inferred from homology"/>
<evidence type="ECO:0000256" key="3">
    <source>
        <dbReference type="ARBA" id="ARBA00034031"/>
    </source>
</evidence>
<dbReference type="CDD" id="cd22363">
    <property type="entry name" value="tRNA-intron_lyase_C"/>
    <property type="match status" value="1"/>
</dbReference>
<dbReference type="InterPro" id="IPR011856">
    <property type="entry name" value="tRNA_endonuc-like_dom_sf"/>
</dbReference>
<name>A0A517L0D5_9PEZI</name>
<feature type="domain" description="tRNA intron endonuclease N-terminal" evidence="6">
    <location>
        <begin position="457"/>
        <end position="487"/>
    </location>
</feature>
<dbReference type="Pfam" id="PF01974">
    <property type="entry name" value="tRNA_int_endo"/>
    <property type="match status" value="1"/>
</dbReference>
<sequence length="657" mass="74615">MITSKEPEIEQSKTTSGIAAEDPQATRAAEAKDDMNGAARSSAHAAESRSTQPKRPNYHKLHARPMPLSVYPIPNFFPHNPLSLFRIAYFVLRDWVFPPSSHTIMYSGYLSAATQSVHVTDPATVRALWEMGFFGTGSLSRSEPNWLDLERRRLGLVAFMTAEEVTAARRNVRMEFKRERARLEREALEEQKRKEAAGATGLPSPPEDETRDASVNMPVESDDLSAAEDVQLDLLRSKEPSVEEFKAKKPQVDNARSMEAQSEVPRGAKSEVGEPQADEARAPNASAMQAGQSNLQHVYPHIVTLPQFSREQPSEREEIHGETHEPSLRHVYSHMASMPRARCELPTKIKEKHDSAQETSEDEDVRDAAIPKELIRAVKMRDCVQRSLSDEELQGSSPLDDPIKIFDKQDNSRKSMEEIGTHDVQSEKSINEKEPQLSLAEAVPTEDEDVEADPEPGEPVNQEHLQLSMVETFYLSYALGALKVVDSASQNVIDDNRTLLQHFRQMSYFPPASAEQLKPDDPFLLSYVVYHHFRSLGWVVREGIKFAVDFLLYERGPVFTHATFAIMIVPSYTDAYWRAKPERAKEVEKKRARKSWHWLHCANRVQGQVIKTLVLVYVDVPAPVKGDESEKDIVKMLQRYKIREFALRRWSPNRNRE</sequence>
<gene>
    <name evidence="7" type="ORF">FKW77_009852</name>
</gene>
<evidence type="ECO:0000259" key="5">
    <source>
        <dbReference type="Pfam" id="PF01974"/>
    </source>
</evidence>
<accession>A0A517L0D5</accession>
<feature type="domain" description="tRNA intron endonuclease catalytic" evidence="5">
    <location>
        <begin position="523"/>
        <end position="619"/>
    </location>
</feature>
<organism evidence="7 8">
    <name type="scientific">Venturia effusa</name>
    <dbReference type="NCBI Taxonomy" id="50376"/>
    <lineage>
        <taxon>Eukaryota</taxon>
        <taxon>Fungi</taxon>
        <taxon>Dikarya</taxon>
        <taxon>Ascomycota</taxon>
        <taxon>Pezizomycotina</taxon>
        <taxon>Dothideomycetes</taxon>
        <taxon>Pleosporomycetidae</taxon>
        <taxon>Venturiales</taxon>
        <taxon>Venturiaceae</taxon>
        <taxon>Venturia</taxon>
    </lineage>
</organism>
<evidence type="ECO:0000259" key="6">
    <source>
        <dbReference type="Pfam" id="PF02778"/>
    </source>
</evidence>
<dbReference type="InterPro" id="IPR036167">
    <property type="entry name" value="tRNA_intron_Endo_cat-like_sf"/>
</dbReference>
<feature type="region of interest" description="Disordered" evidence="4">
    <location>
        <begin position="410"/>
        <end position="460"/>
    </location>
</feature>
<dbReference type="STRING" id="50376.A0A517L0D5"/>
<dbReference type="GO" id="GO:0000213">
    <property type="term" value="F:tRNA-intron lyase activity"/>
    <property type="evidence" value="ECO:0007669"/>
    <property type="project" value="UniProtKB-EC"/>
</dbReference>
<evidence type="ECO:0000256" key="1">
    <source>
        <dbReference type="ARBA" id="ARBA00008078"/>
    </source>
</evidence>
<feature type="region of interest" description="Disordered" evidence="4">
    <location>
        <begin position="241"/>
        <end position="285"/>
    </location>
</feature>
<feature type="region of interest" description="Disordered" evidence="4">
    <location>
        <begin position="1"/>
        <end position="59"/>
    </location>
</feature>
<dbReference type="Proteomes" id="UP000316270">
    <property type="component" value="Chromosome 2"/>
</dbReference>
<feature type="compositionally biased region" description="Basic and acidic residues" evidence="4">
    <location>
        <begin position="410"/>
        <end position="435"/>
    </location>
</feature>
<dbReference type="AlphaFoldDB" id="A0A517L0D5"/>
<evidence type="ECO:0000313" key="7">
    <source>
        <dbReference type="EMBL" id="QDS69056.1"/>
    </source>
</evidence>
<evidence type="ECO:0000313" key="8">
    <source>
        <dbReference type="Proteomes" id="UP000316270"/>
    </source>
</evidence>
<protein>
    <recommendedName>
        <fullName evidence="2">tRNA-intron lyase</fullName>
        <ecNumber evidence="2">4.6.1.16</ecNumber>
    </recommendedName>
</protein>
<dbReference type="InterPro" id="IPR006676">
    <property type="entry name" value="tRNA_splic"/>
</dbReference>
<evidence type="ECO:0000256" key="4">
    <source>
        <dbReference type="SAM" id="MobiDB-lite"/>
    </source>
</evidence>
<dbReference type="PANTHER" id="PTHR21227">
    <property type="entry name" value="TRNA-SPLICING ENDONUCLEASE SUBUNIT SEN2"/>
    <property type="match status" value="1"/>
</dbReference>
<dbReference type="EC" id="4.6.1.16" evidence="2"/>
<feature type="compositionally biased region" description="Basic and acidic residues" evidence="4">
    <location>
        <begin position="1"/>
        <end position="11"/>
    </location>
</feature>
<feature type="compositionally biased region" description="Basic and acidic residues" evidence="4">
    <location>
        <begin position="241"/>
        <end position="251"/>
    </location>
</feature>
<feature type="compositionally biased region" description="Low complexity" evidence="4">
    <location>
        <begin position="38"/>
        <end position="50"/>
    </location>
</feature>
<feature type="compositionally biased region" description="Acidic residues" evidence="4">
    <location>
        <begin position="444"/>
        <end position="456"/>
    </location>
</feature>
<keyword evidence="8" id="KW-1185">Reference proteome</keyword>
<dbReference type="SUPFAM" id="SSF53032">
    <property type="entry name" value="tRNA-intron endonuclease catalytic domain-like"/>
    <property type="match status" value="1"/>
</dbReference>
<dbReference type="OrthoDB" id="10249562at2759"/>
<reference evidence="7 8" key="1">
    <citation type="submission" date="2019-07" db="EMBL/GenBank/DDBJ databases">
        <title>Finished genome of Venturia effusa.</title>
        <authorList>
            <person name="Young C.A."/>
            <person name="Cox M.P."/>
            <person name="Ganley A.R.D."/>
            <person name="David W.J."/>
        </authorList>
    </citation>
    <scope>NUCLEOTIDE SEQUENCE [LARGE SCALE GENOMIC DNA]</scope>
    <source>
        <strain evidence="8">albino</strain>
    </source>
</reference>
<comment type="catalytic activity">
    <reaction evidence="3">
        <text>pretRNA = a 3'-half-tRNA molecule with a 5'-OH end + a 5'-half-tRNA molecule with a 2',3'-cyclic phosphate end + an intron with a 2',3'-cyclic phosphate and a 5'-hydroxyl terminus.</text>
        <dbReference type="EC" id="4.6.1.16"/>
    </reaction>
</comment>
<dbReference type="PANTHER" id="PTHR21227:SF0">
    <property type="entry name" value="TRNA-SPLICING ENDONUCLEASE SUBUNIT SEN2"/>
    <property type="match status" value="1"/>
</dbReference>
<dbReference type="GO" id="GO:0003676">
    <property type="term" value="F:nucleic acid binding"/>
    <property type="evidence" value="ECO:0007669"/>
    <property type="project" value="InterPro"/>
</dbReference>
<dbReference type="Gene3D" id="3.40.1350.10">
    <property type="match status" value="1"/>
</dbReference>
<dbReference type="InterPro" id="IPR006678">
    <property type="entry name" value="tRNA_intron_Endonuc_N"/>
</dbReference>
<dbReference type="GO" id="GO:0000214">
    <property type="term" value="C:tRNA-intron endonuclease complex"/>
    <property type="evidence" value="ECO:0007669"/>
    <property type="project" value="TreeGrafter"/>
</dbReference>
<comment type="similarity">
    <text evidence="1">Belongs to the tRNA-intron endonuclease family.</text>
</comment>
<feature type="compositionally biased region" description="Basic and acidic residues" evidence="4">
    <location>
        <begin position="186"/>
        <end position="196"/>
    </location>
</feature>